<dbReference type="RefSeq" id="WP_224605166.1">
    <property type="nucleotide sequence ID" value="NZ_JAIQXV010000002.1"/>
</dbReference>
<dbReference type="Proteomes" id="UP001596317">
    <property type="component" value="Unassembled WGS sequence"/>
</dbReference>
<sequence length="173" mass="18664">MTRHVLGWTLLALTLAACDPQGLDLYSPVSARDYVRSCARSQTDVYCEALLPTLAAVQGPVAVLVPNMGDDERTAHLARLLAEKGLSTEAFLRDEAAKAAFARANLFALNRLTTGVHRTLDGRPHQVRCDPGQEVCHVDDLSGVNRLQHLPPGNGSVYATAAPSADALPFFRF</sequence>
<dbReference type="EMBL" id="JBHSWB010000001">
    <property type="protein sequence ID" value="MFC6660766.1"/>
    <property type="molecule type" value="Genomic_DNA"/>
</dbReference>
<proteinExistence type="predicted"/>
<reference evidence="2" key="1">
    <citation type="journal article" date="2019" name="Int. J. Syst. Evol. Microbiol.">
        <title>The Global Catalogue of Microorganisms (GCM) 10K type strain sequencing project: providing services to taxonomists for standard genome sequencing and annotation.</title>
        <authorList>
            <consortium name="The Broad Institute Genomics Platform"/>
            <consortium name="The Broad Institute Genome Sequencing Center for Infectious Disease"/>
            <person name="Wu L."/>
            <person name="Ma J."/>
        </authorList>
    </citation>
    <scope>NUCLEOTIDE SEQUENCE [LARGE SCALE GENOMIC DNA]</scope>
    <source>
        <strain evidence="2">CCUG 63830</strain>
    </source>
</reference>
<protein>
    <recommendedName>
        <fullName evidence="3">Lipoprotein</fullName>
    </recommendedName>
</protein>
<keyword evidence="2" id="KW-1185">Reference proteome</keyword>
<dbReference type="PROSITE" id="PS51257">
    <property type="entry name" value="PROKAR_LIPOPROTEIN"/>
    <property type="match status" value="1"/>
</dbReference>
<gene>
    <name evidence="1" type="ORF">ACFP90_10705</name>
</gene>
<evidence type="ECO:0000313" key="2">
    <source>
        <dbReference type="Proteomes" id="UP001596317"/>
    </source>
</evidence>
<accession>A0ABW1ZIQ0</accession>
<evidence type="ECO:0000313" key="1">
    <source>
        <dbReference type="EMBL" id="MFC6660766.1"/>
    </source>
</evidence>
<comment type="caution">
    <text evidence="1">The sequence shown here is derived from an EMBL/GenBank/DDBJ whole genome shotgun (WGS) entry which is preliminary data.</text>
</comment>
<name>A0ABW1ZIQ0_9DEIO</name>
<evidence type="ECO:0008006" key="3">
    <source>
        <dbReference type="Google" id="ProtNLM"/>
    </source>
</evidence>
<organism evidence="1 2">
    <name type="scientific">Deinococcus multiflagellatus</name>
    <dbReference type="NCBI Taxonomy" id="1656887"/>
    <lineage>
        <taxon>Bacteria</taxon>
        <taxon>Thermotogati</taxon>
        <taxon>Deinococcota</taxon>
        <taxon>Deinococci</taxon>
        <taxon>Deinococcales</taxon>
        <taxon>Deinococcaceae</taxon>
        <taxon>Deinococcus</taxon>
    </lineage>
</organism>